<comment type="similarity">
    <text evidence="2 5">Belongs to the DegT/DnrJ/EryC1 family.</text>
</comment>
<accession>A0A3D9HLN8</accession>
<evidence type="ECO:0000313" key="7">
    <source>
        <dbReference type="Proteomes" id="UP000256629"/>
    </source>
</evidence>
<organism evidence="6 7">
    <name type="scientific">Seonamhaeicola aphaedonensis</name>
    <dbReference type="NCBI Taxonomy" id="1461338"/>
    <lineage>
        <taxon>Bacteria</taxon>
        <taxon>Pseudomonadati</taxon>
        <taxon>Bacteroidota</taxon>
        <taxon>Flavobacteriia</taxon>
        <taxon>Flavobacteriales</taxon>
        <taxon>Flavobacteriaceae</taxon>
    </lineage>
</organism>
<dbReference type="SUPFAM" id="SSF53383">
    <property type="entry name" value="PLP-dependent transferases"/>
    <property type="match status" value="1"/>
</dbReference>
<reference evidence="6 7" key="1">
    <citation type="submission" date="2018-07" db="EMBL/GenBank/DDBJ databases">
        <title>Genomic Encyclopedia of Type Strains, Phase III (KMG-III): the genomes of soil and plant-associated and newly described type strains.</title>
        <authorList>
            <person name="Whitman W."/>
        </authorList>
    </citation>
    <scope>NUCLEOTIDE SEQUENCE [LARGE SCALE GENOMIC DNA]</scope>
    <source>
        <strain evidence="6 7">CECT 8487</strain>
    </source>
</reference>
<evidence type="ECO:0000256" key="3">
    <source>
        <dbReference type="PIRSR" id="PIRSR000390-1"/>
    </source>
</evidence>
<dbReference type="GO" id="GO:0008483">
    <property type="term" value="F:transaminase activity"/>
    <property type="evidence" value="ECO:0007669"/>
    <property type="project" value="TreeGrafter"/>
</dbReference>
<dbReference type="InterPro" id="IPR015424">
    <property type="entry name" value="PyrdxlP-dep_Trfase"/>
</dbReference>
<feature type="active site" description="Proton acceptor" evidence="3">
    <location>
        <position position="187"/>
    </location>
</feature>
<gene>
    <name evidence="6" type="ORF">DFQ02_101437</name>
</gene>
<sequence>MVDLKGQYNGIKDVVNPSIQEVIDSAFFINGPKVHEFQKNLETYLGVKHVIPCANGTDALQIAMMGLGLKPGDEVITADFTFAATVEVIALLNLTPVLVDVNPDDFNINIEAIKKAITPKTKAIVPVHLFGQCANMEAIMEIAKAHDLYVIEDNAQAIGANYTYTNGEKVKAGTIGDVGATSFFPSKNLGCYGDGGAIFTNNDALAHTIRGIVNHGMYERYHHDVVGVNSRLDSIQAAVLDAKLPHLDTYNKARQRAAKKYNEAFKGISSIIVPQTSNNCDTICDYCDCHVFHQYTLRVVGVDRDALVKHLNEKEIPCGVYYPIPLHKQKAYLDERYNEEDFTITNQLVKEVISLPMHTELDDEQIAYITSTVIKFVNG</sequence>
<dbReference type="InterPro" id="IPR015421">
    <property type="entry name" value="PyrdxlP-dep_Trfase_major"/>
</dbReference>
<evidence type="ECO:0000313" key="6">
    <source>
        <dbReference type="EMBL" id="RED50407.1"/>
    </source>
</evidence>
<evidence type="ECO:0000256" key="2">
    <source>
        <dbReference type="ARBA" id="ARBA00037999"/>
    </source>
</evidence>
<dbReference type="PIRSF" id="PIRSF000390">
    <property type="entry name" value="PLP_StrS"/>
    <property type="match status" value="1"/>
</dbReference>
<comment type="caution">
    <text evidence="6">The sequence shown here is derived from an EMBL/GenBank/DDBJ whole genome shotgun (WGS) entry which is preliminary data.</text>
</comment>
<dbReference type="EMBL" id="QRDX01000001">
    <property type="protein sequence ID" value="RED50407.1"/>
    <property type="molecule type" value="Genomic_DNA"/>
</dbReference>
<dbReference type="AlphaFoldDB" id="A0A3D9HLN8"/>
<dbReference type="CDD" id="cd00616">
    <property type="entry name" value="AHBA_syn"/>
    <property type="match status" value="1"/>
</dbReference>
<dbReference type="Proteomes" id="UP000256629">
    <property type="component" value="Unassembled WGS sequence"/>
</dbReference>
<evidence type="ECO:0000256" key="1">
    <source>
        <dbReference type="ARBA" id="ARBA00022898"/>
    </source>
</evidence>
<evidence type="ECO:0000256" key="5">
    <source>
        <dbReference type="RuleBase" id="RU004508"/>
    </source>
</evidence>
<dbReference type="PANTHER" id="PTHR30244:SF36">
    <property type="entry name" value="3-OXO-GLUCOSE-6-PHOSPHATE:GLUTAMATE AMINOTRANSFERASE"/>
    <property type="match status" value="1"/>
</dbReference>
<dbReference type="PANTHER" id="PTHR30244">
    <property type="entry name" value="TRANSAMINASE"/>
    <property type="match status" value="1"/>
</dbReference>
<feature type="modified residue" description="N6-(pyridoxal phosphate)lysine" evidence="4">
    <location>
        <position position="187"/>
    </location>
</feature>
<dbReference type="InterPro" id="IPR000653">
    <property type="entry name" value="DegT/StrS_aminotransferase"/>
</dbReference>
<proteinExistence type="inferred from homology"/>
<evidence type="ECO:0000256" key="4">
    <source>
        <dbReference type="PIRSR" id="PIRSR000390-2"/>
    </source>
</evidence>
<keyword evidence="1 4" id="KW-0663">Pyridoxal phosphate</keyword>
<dbReference type="GO" id="GO:0000271">
    <property type="term" value="P:polysaccharide biosynthetic process"/>
    <property type="evidence" value="ECO:0007669"/>
    <property type="project" value="TreeGrafter"/>
</dbReference>
<name>A0A3D9HLN8_9FLAO</name>
<dbReference type="InterPro" id="IPR015422">
    <property type="entry name" value="PyrdxlP-dep_Trfase_small"/>
</dbReference>
<dbReference type="GO" id="GO:0030170">
    <property type="term" value="F:pyridoxal phosphate binding"/>
    <property type="evidence" value="ECO:0007669"/>
    <property type="project" value="TreeGrafter"/>
</dbReference>
<protein>
    <submittedName>
        <fullName evidence="6">dTDP-4-amino-4,6-dideoxygalactose transaminase</fullName>
    </submittedName>
</protein>
<dbReference type="Gene3D" id="3.40.640.10">
    <property type="entry name" value="Type I PLP-dependent aspartate aminotransferase-like (Major domain)"/>
    <property type="match status" value="1"/>
</dbReference>
<dbReference type="Pfam" id="PF01041">
    <property type="entry name" value="DegT_DnrJ_EryC1"/>
    <property type="match status" value="1"/>
</dbReference>
<keyword evidence="7" id="KW-1185">Reference proteome</keyword>
<dbReference type="Gene3D" id="3.90.1150.10">
    <property type="entry name" value="Aspartate Aminotransferase, domain 1"/>
    <property type="match status" value="1"/>
</dbReference>